<sequence length="316" mass="34186">MRKRALGKTGLFVAEMGIGTWGLSGDAYGPVEPADAERVLHRAIDVGMTLIDTADTYGGGKMEHLLGKALAPYKNKDLVLVTKGGTDRSTTPARKRFDGPYLVESVERSLKRLGRERLDVYLLHNPSVDALLAGEAFETLQKLKQDGKIGHYGIAAGDSEVAMTALDRGAEVISMSYNLLHSVDLHRVAGEIMVSGAGVLVHSTLAYGLLSGLWAHGHSFAEGDHREKRWEKHELAKRIDQLDALRFLVKGNVHSLRAAAIRFALANHLVSCAILGPRTVDQLVELVRETGGGPVYLPDADLAALPRTLAKVGIMM</sequence>
<feature type="domain" description="NADP-dependent oxidoreductase" evidence="1">
    <location>
        <begin position="15"/>
        <end position="287"/>
    </location>
</feature>
<dbReference type="PANTHER" id="PTHR43312">
    <property type="entry name" value="D-THREO-ALDOSE 1-DEHYDROGENASE"/>
    <property type="match status" value="1"/>
</dbReference>
<keyword evidence="3" id="KW-1185">Reference proteome</keyword>
<name>A0ABZ2K1P4_9BACT</name>
<dbReference type="RefSeq" id="WP_394843258.1">
    <property type="nucleotide sequence ID" value="NZ_CP089982.1"/>
</dbReference>
<gene>
    <name evidence="2" type="ORF">LZC95_40185</name>
</gene>
<accession>A0ABZ2K1P4</accession>
<evidence type="ECO:0000313" key="3">
    <source>
        <dbReference type="Proteomes" id="UP001379533"/>
    </source>
</evidence>
<dbReference type="EMBL" id="CP089982">
    <property type="protein sequence ID" value="WXA92654.1"/>
    <property type="molecule type" value="Genomic_DNA"/>
</dbReference>
<dbReference type="Pfam" id="PF00248">
    <property type="entry name" value="Aldo_ket_red"/>
    <property type="match status" value="1"/>
</dbReference>
<dbReference type="Proteomes" id="UP001379533">
    <property type="component" value="Chromosome"/>
</dbReference>
<evidence type="ECO:0000313" key="2">
    <source>
        <dbReference type="EMBL" id="WXA92654.1"/>
    </source>
</evidence>
<dbReference type="PANTHER" id="PTHR43312:SF1">
    <property type="entry name" value="NADP-DEPENDENT OXIDOREDUCTASE DOMAIN-CONTAINING PROTEIN"/>
    <property type="match status" value="1"/>
</dbReference>
<dbReference type="InterPro" id="IPR023210">
    <property type="entry name" value="NADP_OxRdtase_dom"/>
</dbReference>
<proteinExistence type="predicted"/>
<evidence type="ECO:0000259" key="1">
    <source>
        <dbReference type="Pfam" id="PF00248"/>
    </source>
</evidence>
<dbReference type="CDD" id="cd19086">
    <property type="entry name" value="AKR_AKR11C1"/>
    <property type="match status" value="1"/>
</dbReference>
<reference evidence="2 3" key="1">
    <citation type="submission" date="2021-12" db="EMBL/GenBank/DDBJ databases">
        <title>Discovery of the Pendulisporaceae a myxobacterial family with distinct sporulation behavior and unique specialized metabolism.</title>
        <authorList>
            <person name="Garcia R."/>
            <person name="Popoff A."/>
            <person name="Bader C.D."/>
            <person name="Loehr J."/>
            <person name="Walesch S."/>
            <person name="Walt C."/>
            <person name="Boldt J."/>
            <person name="Bunk B."/>
            <person name="Haeckl F.J.F.P.J."/>
            <person name="Gunesch A.P."/>
            <person name="Birkelbach J."/>
            <person name="Nuebel U."/>
            <person name="Pietschmann T."/>
            <person name="Bach T."/>
            <person name="Mueller R."/>
        </authorList>
    </citation>
    <scope>NUCLEOTIDE SEQUENCE [LARGE SCALE GENOMIC DNA]</scope>
    <source>
        <strain evidence="2 3">MSr12523</strain>
    </source>
</reference>
<dbReference type="SUPFAM" id="SSF51430">
    <property type="entry name" value="NAD(P)-linked oxidoreductase"/>
    <property type="match status" value="1"/>
</dbReference>
<protein>
    <submittedName>
        <fullName evidence="2">Aldo/keto reductase</fullName>
    </submittedName>
</protein>
<dbReference type="InterPro" id="IPR053135">
    <property type="entry name" value="AKR2_Oxidoreductase"/>
</dbReference>
<organism evidence="2 3">
    <name type="scientific">Pendulispora brunnea</name>
    <dbReference type="NCBI Taxonomy" id="2905690"/>
    <lineage>
        <taxon>Bacteria</taxon>
        <taxon>Pseudomonadati</taxon>
        <taxon>Myxococcota</taxon>
        <taxon>Myxococcia</taxon>
        <taxon>Myxococcales</taxon>
        <taxon>Sorangiineae</taxon>
        <taxon>Pendulisporaceae</taxon>
        <taxon>Pendulispora</taxon>
    </lineage>
</organism>
<dbReference type="InterPro" id="IPR036812">
    <property type="entry name" value="NAD(P)_OxRdtase_dom_sf"/>
</dbReference>
<dbReference type="Gene3D" id="3.20.20.100">
    <property type="entry name" value="NADP-dependent oxidoreductase domain"/>
    <property type="match status" value="1"/>
</dbReference>